<feature type="compositionally biased region" description="Polar residues" evidence="2">
    <location>
        <begin position="691"/>
        <end position="704"/>
    </location>
</feature>
<organism evidence="3 4">
    <name type="scientific">Prymnesium parvum</name>
    <name type="common">Toxic golden alga</name>
    <dbReference type="NCBI Taxonomy" id="97485"/>
    <lineage>
        <taxon>Eukaryota</taxon>
        <taxon>Haptista</taxon>
        <taxon>Haptophyta</taxon>
        <taxon>Prymnesiophyceae</taxon>
        <taxon>Prymnesiales</taxon>
        <taxon>Prymnesiaceae</taxon>
        <taxon>Prymnesium</taxon>
    </lineage>
</organism>
<feature type="compositionally biased region" description="Pro residues" evidence="2">
    <location>
        <begin position="197"/>
        <end position="231"/>
    </location>
</feature>
<evidence type="ECO:0008006" key="5">
    <source>
        <dbReference type="Google" id="ProtNLM"/>
    </source>
</evidence>
<dbReference type="Proteomes" id="UP001515480">
    <property type="component" value="Unassembled WGS sequence"/>
</dbReference>
<feature type="region of interest" description="Disordered" evidence="2">
    <location>
        <begin position="427"/>
        <end position="531"/>
    </location>
</feature>
<evidence type="ECO:0000256" key="1">
    <source>
        <dbReference type="SAM" id="Coils"/>
    </source>
</evidence>
<gene>
    <name evidence="3" type="ORF">AB1Y20_003087</name>
</gene>
<feature type="region of interest" description="Disordered" evidence="2">
    <location>
        <begin position="155"/>
        <end position="234"/>
    </location>
</feature>
<reference evidence="3 4" key="1">
    <citation type="journal article" date="2024" name="Science">
        <title>Giant polyketide synthase enzymes in the biosynthesis of giant marine polyether toxins.</title>
        <authorList>
            <person name="Fallon T.R."/>
            <person name="Shende V.V."/>
            <person name="Wierzbicki I.H."/>
            <person name="Pendleton A.L."/>
            <person name="Watervoot N.F."/>
            <person name="Auber R.P."/>
            <person name="Gonzalez D.J."/>
            <person name="Wisecaver J.H."/>
            <person name="Moore B.S."/>
        </authorList>
    </citation>
    <scope>NUCLEOTIDE SEQUENCE [LARGE SCALE GENOMIC DNA]</scope>
    <source>
        <strain evidence="3 4">12B1</strain>
    </source>
</reference>
<sequence length="704" mass="75297">MRACRAQSESSNAHVLKPYTAHSSSVLPGQTDIFTLRLPPACTAIKVKMRRRGGDPLLMIRCGEEPPRVPRRSKVLADAWDQEAFDAGSAEHCVALALTSHSQPVHVGVCNYTAHRQEPCFYTITVETDQPAPHHDRSPSIVHSRTCANHFDGAASVASPRRAAAATPRAAEPAGRTHFTPLAPECRTPAKSAARTPPHPHGRPPLPHRSPPSQRPHPFHPPPPPRAPPPEGSGAEALLDAQLRAREVHVLRETVGRLERSVSSLDARRDAAVAAAARAAAARREGALVARVFVRWLRACVVRALHAEVEVLQARVELQQRRANEARRELEGARADVTKLVATLALREEQLEASRLDVRVAALASGDAESRAQAEVDLVSRELHSLDQLSAQAAATLNPTPVLAASFHPHTRRCHTSPAQIAEAIRHRRAARAEGGRRAREPSTPAHTPVASAGEGGSPRRDANASSTPHSPPSLPPLPLSSPTPSTPPMSDLASPDDLDQLYLSDGSAYSDERSTSASSHLGTGASTPFALKPTRHAERCAAALHRAAWPPAPRSPAHEPQRHYFTRASASPQSPPPRASLDVSPAASPRSSPPSEARRLHATGAASMASGFFLPPGAEPSVYGFGHHLERFDSLLASAPSMLDWHDAAAEARRPVMGSAARPGHRPRVTRGGCNLKEKFGRNVGGSGGAMQNSDLSYQFQGR</sequence>
<accession>A0AB34JC99</accession>
<feature type="region of interest" description="Disordered" evidence="2">
    <location>
        <begin position="657"/>
        <end position="704"/>
    </location>
</feature>
<comment type="caution">
    <text evidence="3">The sequence shown here is derived from an EMBL/GenBank/DDBJ whole genome shotgun (WGS) entry which is preliminary data.</text>
</comment>
<feature type="compositionally biased region" description="Low complexity" evidence="2">
    <location>
        <begin position="585"/>
        <end position="596"/>
    </location>
</feature>
<dbReference type="AlphaFoldDB" id="A0AB34JC99"/>
<dbReference type="EMBL" id="JBGBPQ010000010">
    <property type="protein sequence ID" value="KAL1518807.1"/>
    <property type="molecule type" value="Genomic_DNA"/>
</dbReference>
<proteinExistence type="predicted"/>
<keyword evidence="1" id="KW-0175">Coiled coil</keyword>
<keyword evidence="4" id="KW-1185">Reference proteome</keyword>
<feature type="compositionally biased region" description="Basic and acidic residues" evidence="2">
    <location>
        <begin position="431"/>
        <end position="441"/>
    </location>
</feature>
<evidence type="ECO:0000256" key="2">
    <source>
        <dbReference type="SAM" id="MobiDB-lite"/>
    </source>
</evidence>
<evidence type="ECO:0000313" key="3">
    <source>
        <dbReference type="EMBL" id="KAL1518807.1"/>
    </source>
</evidence>
<protein>
    <recommendedName>
        <fullName evidence="5">Centrosomal protein POC5</fullName>
    </recommendedName>
</protein>
<feature type="compositionally biased region" description="Pro residues" evidence="2">
    <location>
        <begin position="470"/>
        <end position="488"/>
    </location>
</feature>
<feature type="compositionally biased region" description="Polar residues" evidence="2">
    <location>
        <begin position="516"/>
        <end position="527"/>
    </location>
</feature>
<name>A0AB34JC99_PRYPA</name>
<feature type="coiled-coil region" evidence="1">
    <location>
        <begin position="302"/>
        <end position="343"/>
    </location>
</feature>
<feature type="compositionally biased region" description="Low complexity" evidence="2">
    <location>
        <begin position="155"/>
        <end position="174"/>
    </location>
</feature>
<evidence type="ECO:0000313" key="4">
    <source>
        <dbReference type="Proteomes" id="UP001515480"/>
    </source>
</evidence>
<feature type="region of interest" description="Disordered" evidence="2">
    <location>
        <begin position="568"/>
        <end position="600"/>
    </location>
</feature>